<gene>
    <name evidence="1" type="ORF">SCP_1104450</name>
</gene>
<accession>A0A401H028</accession>
<dbReference type="EMBL" id="BFAD01000011">
    <property type="protein sequence ID" value="GBE87768.1"/>
    <property type="molecule type" value="Genomic_DNA"/>
</dbReference>
<protein>
    <submittedName>
        <fullName evidence="1">Uncharacterized protein</fullName>
    </submittedName>
</protein>
<sequence>MSEDFIQTVETKMGGKVLILLALPTEKPTQIQHTKLQSPDTGGFLKFTDSVNDWQKDL</sequence>
<dbReference type="RefSeq" id="XP_027618681.1">
    <property type="nucleotide sequence ID" value="XM_027762880.1"/>
</dbReference>
<dbReference type="AlphaFoldDB" id="A0A401H028"/>
<comment type="caution">
    <text evidence="1">The sequence shown here is derived from an EMBL/GenBank/DDBJ whole genome shotgun (WGS) entry which is preliminary data.</text>
</comment>
<evidence type="ECO:0000313" key="2">
    <source>
        <dbReference type="Proteomes" id="UP000287166"/>
    </source>
</evidence>
<proteinExistence type="predicted"/>
<name>A0A401H028_9APHY</name>
<dbReference type="GeneID" id="38784685"/>
<dbReference type="InParanoid" id="A0A401H028"/>
<dbReference type="Proteomes" id="UP000287166">
    <property type="component" value="Unassembled WGS sequence"/>
</dbReference>
<organism evidence="1 2">
    <name type="scientific">Sparassis crispa</name>
    <dbReference type="NCBI Taxonomy" id="139825"/>
    <lineage>
        <taxon>Eukaryota</taxon>
        <taxon>Fungi</taxon>
        <taxon>Dikarya</taxon>
        <taxon>Basidiomycota</taxon>
        <taxon>Agaricomycotina</taxon>
        <taxon>Agaricomycetes</taxon>
        <taxon>Polyporales</taxon>
        <taxon>Sparassidaceae</taxon>
        <taxon>Sparassis</taxon>
    </lineage>
</organism>
<evidence type="ECO:0000313" key="1">
    <source>
        <dbReference type="EMBL" id="GBE87768.1"/>
    </source>
</evidence>
<keyword evidence="2" id="KW-1185">Reference proteome</keyword>
<reference evidence="1 2" key="1">
    <citation type="journal article" date="2018" name="Sci. Rep.">
        <title>Genome sequence of the cauliflower mushroom Sparassis crispa (Hanabiratake) and its association with beneficial usage.</title>
        <authorList>
            <person name="Kiyama R."/>
            <person name="Furutani Y."/>
            <person name="Kawaguchi K."/>
            <person name="Nakanishi T."/>
        </authorList>
    </citation>
    <scope>NUCLEOTIDE SEQUENCE [LARGE SCALE GENOMIC DNA]</scope>
</reference>